<dbReference type="AlphaFoldDB" id="A0A8A2VIE3"/>
<dbReference type="Pfam" id="PF17805">
    <property type="entry name" value="AsnC_trans_reg2"/>
    <property type="match status" value="2"/>
</dbReference>
<comment type="similarity">
    <text evidence="3">Belongs to the Ahb/Nir family.</text>
</comment>
<feature type="region of interest" description="Disordered" evidence="6">
    <location>
        <begin position="128"/>
        <end position="160"/>
    </location>
</feature>
<proteinExistence type="inferred from homology"/>
<comment type="pathway">
    <text evidence="2">Porphyrin-containing compound metabolism.</text>
</comment>
<dbReference type="PANTHER" id="PTHR43413:SF1">
    <property type="entry name" value="SIROHEME DECARBOXYLASE NIRL SUBUNIT"/>
    <property type="match status" value="1"/>
</dbReference>
<feature type="domain" description="Siroheme decarboxylase NirL-like HTH" evidence="8">
    <location>
        <begin position="230"/>
        <end position="276"/>
    </location>
</feature>
<keyword evidence="10" id="KW-1185">Reference proteome</keyword>
<evidence type="ECO:0000256" key="5">
    <source>
        <dbReference type="ARBA" id="ARBA00048470"/>
    </source>
</evidence>
<dbReference type="GeneID" id="63186534"/>
<dbReference type="InterPro" id="IPR040523">
    <property type="entry name" value="AsnC_trans_reg2"/>
</dbReference>
<reference evidence="9 10" key="1">
    <citation type="submission" date="2021-03" db="EMBL/GenBank/DDBJ databases">
        <title>Haloterrigena longa sp. nov. and Haloterrigena limicola sp. nov., extremely halophilic archaea isolated from a salt lake.</title>
        <authorList>
            <person name="Henglin C."/>
        </authorList>
    </citation>
    <scope>NUCLEOTIDE SEQUENCE [LARGE SCALE GENOMIC DNA]</scope>
    <source>
        <strain evidence="9 10">KZCA68</strain>
    </source>
</reference>
<evidence type="ECO:0000256" key="1">
    <source>
        <dbReference type="ARBA" id="ARBA00023239"/>
    </source>
</evidence>
<comment type="catalytic activity">
    <reaction evidence="5">
        <text>siroheme + 2 H(+) = 12,18-didecarboxysiroheme + 2 CO2</text>
        <dbReference type="Rhea" id="RHEA:19093"/>
        <dbReference type="ChEBI" id="CHEBI:15378"/>
        <dbReference type="ChEBI" id="CHEBI:16526"/>
        <dbReference type="ChEBI" id="CHEBI:60052"/>
        <dbReference type="ChEBI" id="CHEBI:140497"/>
        <dbReference type="EC" id="4.1.1.111"/>
    </reaction>
</comment>
<dbReference type="EMBL" id="CP071462">
    <property type="protein sequence ID" value="QSX00226.1"/>
    <property type="molecule type" value="Genomic_DNA"/>
</dbReference>
<keyword evidence="1" id="KW-0456">Lyase</keyword>
<evidence type="ECO:0000256" key="6">
    <source>
        <dbReference type="SAM" id="MobiDB-lite"/>
    </source>
</evidence>
<dbReference type="Pfam" id="PF22451">
    <property type="entry name" value="NirdL-like_HTH"/>
    <property type="match status" value="1"/>
</dbReference>
<dbReference type="Proteomes" id="UP000663203">
    <property type="component" value="Chromosome"/>
</dbReference>
<dbReference type="InterPro" id="IPR050684">
    <property type="entry name" value="HTH-Siroheme_Decarb"/>
</dbReference>
<name>A0A8A2VIE3_9EURY</name>
<evidence type="ECO:0000256" key="2">
    <source>
        <dbReference type="ARBA" id="ARBA00023444"/>
    </source>
</evidence>
<dbReference type="GO" id="GO:0016829">
    <property type="term" value="F:lyase activity"/>
    <property type="evidence" value="ECO:0007669"/>
    <property type="project" value="UniProtKB-KW"/>
</dbReference>
<dbReference type="EC" id="4.1.1.111" evidence="4"/>
<organism evidence="9 10">
    <name type="scientific">Haloterrigena alkaliphila</name>
    <dbReference type="NCBI Taxonomy" id="2816475"/>
    <lineage>
        <taxon>Archaea</taxon>
        <taxon>Methanobacteriati</taxon>
        <taxon>Methanobacteriota</taxon>
        <taxon>Stenosarchaea group</taxon>
        <taxon>Halobacteria</taxon>
        <taxon>Halobacteriales</taxon>
        <taxon>Natrialbaceae</taxon>
        <taxon>Haloterrigena</taxon>
    </lineage>
</organism>
<sequence>MSTDVDLTARERAGVNAFQGGFPVVERPFEPAAAAMGDRGVDISASALLETIRDLDDRGVLSRFGPLVDAQEIGGAATLVAMHAPEDRFDDIVEQVNAHREVAHNYEREHPHLNVWFVVSVAEREAHSVRESRSDSRSPSEVRCTSEDASERANGGPASSRIEEVLAEIEDETGQETYNLPKQREFRVEAKFYVDGPLDGDGDIERAGVDCTDLGPDVTPTDRETLSPAERDLVLEVQDGLPLTETPYADVAKAIGQDLEWVLETLARFEREGKIRRIGVVPNHYALGYTENGMTVWNVPDDRVGEVGPEIAALPFVTHCYERPRHEGVWPYNFFAMTHGRSEAESRRRVEHVRERMNEHWNVTSDDWDTLHSTQILKKTGIRMKARADANTEAE</sequence>
<protein>
    <recommendedName>
        <fullName evidence="4">siroheme decarboxylase</fullName>
        <ecNumber evidence="4">4.1.1.111</ecNumber>
    </recommendedName>
</protein>
<gene>
    <name evidence="9" type="ORF">J0X25_04475</name>
</gene>
<evidence type="ECO:0000259" key="8">
    <source>
        <dbReference type="Pfam" id="PF22451"/>
    </source>
</evidence>
<dbReference type="RefSeq" id="WP_207289946.1">
    <property type="nucleotide sequence ID" value="NZ_CP071462.1"/>
</dbReference>
<dbReference type="InterPro" id="IPR053953">
    <property type="entry name" value="NirdL-like_HTH"/>
</dbReference>
<dbReference type="Gene3D" id="1.10.10.2890">
    <property type="match status" value="1"/>
</dbReference>
<evidence type="ECO:0000313" key="9">
    <source>
        <dbReference type="EMBL" id="QSX00226.1"/>
    </source>
</evidence>
<evidence type="ECO:0000313" key="10">
    <source>
        <dbReference type="Proteomes" id="UP000663203"/>
    </source>
</evidence>
<accession>A0A8A2VIE3</accession>
<dbReference type="KEGG" id="hakz:J0X25_04475"/>
<feature type="domain" description="Siroheme decarboxylase AsnC-like ligand binding" evidence="7">
    <location>
        <begin position="76"/>
        <end position="126"/>
    </location>
</feature>
<evidence type="ECO:0000256" key="4">
    <source>
        <dbReference type="ARBA" id="ARBA00023471"/>
    </source>
</evidence>
<dbReference type="Gene3D" id="3.30.70.3460">
    <property type="match status" value="2"/>
</dbReference>
<evidence type="ECO:0000256" key="3">
    <source>
        <dbReference type="ARBA" id="ARBA00023457"/>
    </source>
</evidence>
<dbReference type="PANTHER" id="PTHR43413">
    <property type="entry name" value="TRANSCRIPTIONAL REGULATOR, ASNC FAMILY"/>
    <property type="match status" value="1"/>
</dbReference>
<feature type="compositionally biased region" description="Basic and acidic residues" evidence="6">
    <location>
        <begin position="128"/>
        <end position="151"/>
    </location>
</feature>
<feature type="domain" description="Siroheme decarboxylase AsnC-like ligand binding" evidence="7">
    <location>
        <begin position="287"/>
        <end position="378"/>
    </location>
</feature>
<evidence type="ECO:0000259" key="7">
    <source>
        <dbReference type="Pfam" id="PF17805"/>
    </source>
</evidence>